<evidence type="ECO:0000313" key="2">
    <source>
        <dbReference type="Proteomes" id="UP000316916"/>
    </source>
</evidence>
<organism evidence="1 2">
    <name type="scientific">Chryseobacterium rhizoplanae</name>
    <dbReference type="NCBI Taxonomy" id="1609531"/>
    <lineage>
        <taxon>Bacteria</taxon>
        <taxon>Pseudomonadati</taxon>
        <taxon>Bacteroidota</taxon>
        <taxon>Flavobacteriia</taxon>
        <taxon>Flavobacteriales</taxon>
        <taxon>Weeksellaceae</taxon>
        <taxon>Chryseobacterium group</taxon>
        <taxon>Chryseobacterium</taxon>
    </lineage>
</organism>
<keyword evidence="2" id="KW-1185">Reference proteome</keyword>
<dbReference type="Proteomes" id="UP000316916">
    <property type="component" value="Unassembled WGS sequence"/>
</dbReference>
<sequence>MIYSEKYHSVPGKIIFVPSARKLQIVLRPRKNN</sequence>
<gene>
    <name evidence="1" type="ORF">SAMN06265171_102194</name>
</gene>
<protein>
    <submittedName>
        <fullName evidence="1">Uncharacterized protein</fullName>
    </submittedName>
</protein>
<proteinExistence type="predicted"/>
<name>A0A521BWJ5_9FLAO</name>
<reference evidence="1 2" key="1">
    <citation type="submission" date="2017-05" db="EMBL/GenBank/DDBJ databases">
        <authorList>
            <person name="Varghese N."/>
            <person name="Submissions S."/>
        </authorList>
    </citation>
    <scope>NUCLEOTIDE SEQUENCE [LARGE SCALE GENOMIC DNA]</scope>
    <source>
        <strain evidence="1 2">DSM 29371</strain>
    </source>
</reference>
<evidence type="ECO:0000313" key="1">
    <source>
        <dbReference type="EMBL" id="SMO51516.1"/>
    </source>
</evidence>
<dbReference type="EMBL" id="FXTC01000002">
    <property type="protein sequence ID" value="SMO51516.1"/>
    <property type="molecule type" value="Genomic_DNA"/>
</dbReference>
<dbReference type="AlphaFoldDB" id="A0A521BWJ5"/>
<accession>A0A521BWJ5</accession>